<evidence type="ECO:0000313" key="6">
    <source>
        <dbReference type="Proteomes" id="UP000291343"/>
    </source>
</evidence>
<evidence type="ECO:0000256" key="3">
    <source>
        <dbReference type="SAM" id="Coils"/>
    </source>
</evidence>
<feature type="compositionally biased region" description="Basic and acidic residues" evidence="4">
    <location>
        <begin position="189"/>
        <end position="205"/>
    </location>
</feature>
<dbReference type="PANTHER" id="PTHR12186">
    <property type="entry name" value="SIKE FAMILY MEMBER"/>
    <property type="match status" value="1"/>
</dbReference>
<dbReference type="EMBL" id="QKKF02029992">
    <property type="protein sequence ID" value="RZF34929.1"/>
    <property type="molecule type" value="Genomic_DNA"/>
</dbReference>
<dbReference type="STRING" id="195883.A0A482WN16"/>
<feature type="compositionally biased region" description="Basic and acidic residues" evidence="4">
    <location>
        <begin position="235"/>
        <end position="248"/>
    </location>
</feature>
<gene>
    <name evidence="5" type="ORF">LSTR_LSTR011423</name>
</gene>
<reference evidence="5 6" key="1">
    <citation type="journal article" date="2017" name="Gigascience">
        <title>Genome sequence of the small brown planthopper, Laodelphax striatellus.</title>
        <authorList>
            <person name="Zhu J."/>
            <person name="Jiang F."/>
            <person name="Wang X."/>
            <person name="Yang P."/>
            <person name="Bao Y."/>
            <person name="Zhao W."/>
            <person name="Wang W."/>
            <person name="Lu H."/>
            <person name="Wang Q."/>
            <person name="Cui N."/>
            <person name="Li J."/>
            <person name="Chen X."/>
            <person name="Luo L."/>
            <person name="Yu J."/>
            <person name="Kang L."/>
            <person name="Cui F."/>
        </authorList>
    </citation>
    <scope>NUCLEOTIDE SEQUENCE [LARGE SCALE GENOMIC DNA]</scope>
    <source>
        <strain evidence="5">Lst14</strain>
    </source>
</reference>
<sequence length="262" mass="29781">MSLLTLEQVLCDSEKLAVRLTEDDNTADDLLSQARCVYKQIDAMKQYSEETMELNELARQRPHSVLVAGIQQESRRLRELQQENRELRAALEDHQNALEVIMSKYRQHVTHLVQVSHLQHVPQMQMDSQYAQLKRQSDKMSEMAAVMRMAAQTDEKESLQDIEVISKLATENQGLRELLNISVKYGSHKQADSPEKTAATDDKAATKQLESDANETRVKVEAKTSSESTESSQETVKEVEQSPKKPSDTKTSQSAKEESFWS</sequence>
<dbReference type="InParanoid" id="A0A482WN16"/>
<feature type="compositionally biased region" description="Low complexity" evidence="4">
    <location>
        <begin position="225"/>
        <end position="234"/>
    </location>
</feature>
<feature type="region of interest" description="Disordered" evidence="4">
    <location>
        <begin position="187"/>
        <end position="262"/>
    </location>
</feature>
<comment type="similarity">
    <text evidence="1">Belongs to the SIKE family.</text>
</comment>
<keyword evidence="2 3" id="KW-0175">Coiled coil</keyword>
<evidence type="ECO:0000256" key="2">
    <source>
        <dbReference type="ARBA" id="ARBA00023054"/>
    </source>
</evidence>
<evidence type="ECO:0000256" key="4">
    <source>
        <dbReference type="SAM" id="MobiDB-lite"/>
    </source>
</evidence>
<name>A0A482WN16_LAOST</name>
<keyword evidence="6" id="KW-1185">Reference proteome</keyword>
<organism evidence="5 6">
    <name type="scientific">Laodelphax striatellus</name>
    <name type="common">Small brown planthopper</name>
    <name type="synonym">Delphax striatella</name>
    <dbReference type="NCBI Taxonomy" id="195883"/>
    <lineage>
        <taxon>Eukaryota</taxon>
        <taxon>Metazoa</taxon>
        <taxon>Ecdysozoa</taxon>
        <taxon>Arthropoda</taxon>
        <taxon>Hexapoda</taxon>
        <taxon>Insecta</taxon>
        <taxon>Pterygota</taxon>
        <taxon>Neoptera</taxon>
        <taxon>Paraneoptera</taxon>
        <taxon>Hemiptera</taxon>
        <taxon>Auchenorrhyncha</taxon>
        <taxon>Fulgoroidea</taxon>
        <taxon>Delphacidae</taxon>
        <taxon>Criomorphinae</taxon>
        <taxon>Laodelphax</taxon>
    </lineage>
</organism>
<proteinExistence type="inferred from homology"/>
<evidence type="ECO:0000256" key="1">
    <source>
        <dbReference type="ARBA" id="ARBA00005537"/>
    </source>
</evidence>
<feature type="compositionally biased region" description="Basic and acidic residues" evidence="4">
    <location>
        <begin position="214"/>
        <end position="224"/>
    </location>
</feature>
<evidence type="ECO:0000313" key="5">
    <source>
        <dbReference type="EMBL" id="RZF34929.1"/>
    </source>
</evidence>
<dbReference type="Proteomes" id="UP000291343">
    <property type="component" value="Unassembled WGS sequence"/>
</dbReference>
<dbReference type="SMR" id="A0A482WN16"/>
<accession>A0A482WN16</accession>
<dbReference type="InterPro" id="IPR008555">
    <property type="entry name" value="SIKE"/>
</dbReference>
<evidence type="ECO:0008006" key="7">
    <source>
        <dbReference type="Google" id="ProtNLM"/>
    </source>
</evidence>
<dbReference type="OrthoDB" id="21214at2759"/>
<feature type="coiled-coil region" evidence="3">
    <location>
        <begin position="70"/>
        <end position="104"/>
    </location>
</feature>
<dbReference type="AlphaFoldDB" id="A0A482WN16"/>
<dbReference type="Pfam" id="PF05769">
    <property type="entry name" value="SIKE"/>
    <property type="match status" value="1"/>
</dbReference>
<dbReference type="PANTHER" id="PTHR12186:SF2">
    <property type="entry name" value="FGFR1 ONCOGENE PARTNER 2 HOMOLOG"/>
    <property type="match status" value="1"/>
</dbReference>
<dbReference type="FunCoup" id="A0A482WN16">
    <property type="interactions" value="457"/>
</dbReference>
<protein>
    <recommendedName>
        <fullName evidence="7">FGFR1 oncogene partner 2 homolog</fullName>
    </recommendedName>
</protein>
<comment type="caution">
    <text evidence="5">The sequence shown here is derived from an EMBL/GenBank/DDBJ whole genome shotgun (WGS) entry which is preliminary data.</text>
</comment>